<dbReference type="GO" id="GO:0043103">
    <property type="term" value="P:hypoxanthine salvage"/>
    <property type="evidence" value="ECO:0007669"/>
    <property type="project" value="TreeGrafter"/>
</dbReference>
<evidence type="ECO:0000256" key="3">
    <source>
        <dbReference type="ARBA" id="ARBA00012784"/>
    </source>
</evidence>
<accession>A0A3M9XK32</accession>
<comment type="similarity">
    <text evidence="2">Belongs to the metallo-dependent hydrolases superfamily. Adenosine and AMP deaminases family.</text>
</comment>
<dbReference type="InterPro" id="IPR001365">
    <property type="entry name" value="A_deaminase_dom"/>
</dbReference>
<keyword evidence="10" id="KW-1185">Reference proteome</keyword>
<keyword evidence="5" id="KW-0378">Hydrolase</keyword>
<comment type="caution">
    <text evidence="9">The sequence shown here is derived from an EMBL/GenBank/DDBJ whole genome shotgun (WGS) entry which is preliminary data.</text>
</comment>
<dbReference type="Pfam" id="PF00962">
    <property type="entry name" value="A_deaminase"/>
    <property type="match status" value="1"/>
</dbReference>
<dbReference type="EC" id="3.5.4.4" evidence="3"/>
<reference evidence="9 10" key="1">
    <citation type="submission" date="2018-08" db="EMBL/GenBank/DDBJ databases">
        <title>Genome sequence of Methylocystis hirsuta CSC1, a methanotroph able to accumulate PHAs.</title>
        <authorList>
            <person name="Bordel S."/>
            <person name="Rodriguez E."/>
            <person name="Gancedo J."/>
            <person name="Munoz R."/>
        </authorList>
    </citation>
    <scope>NUCLEOTIDE SEQUENCE [LARGE SCALE GENOMIC DNA]</scope>
    <source>
        <strain evidence="9 10">CSC1</strain>
    </source>
</reference>
<evidence type="ECO:0000256" key="1">
    <source>
        <dbReference type="ARBA" id="ARBA00001947"/>
    </source>
</evidence>
<evidence type="ECO:0000313" key="9">
    <source>
        <dbReference type="EMBL" id="RNJ48261.1"/>
    </source>
</evidence>
<feature type="compositionally biased region" description="Basic and acidic residues" evidence="7">
    <location>
        <begin position="552"/>
        <end position="562"/>
    </location>
</feature>
<feature type="region of interest" description="Disordered" evidence="7">
    <location>
        <begin position="530"/>
        <end position="562"/>
    </location>
</feature>
<dbReference type="SUPFAM" id="SSF51556">
    <property type="entry name" value="Metallo-dependent hydrolases"/>
    <property type="match status" value="1"/>
</dbReference>
<evidence type="ECO:0000256" key="2">
    <source>
        <dbReference type="ARBA" id="ARBA00006676"/>
    </source>
</evidence>
<evidence type="ECO:0000256" key="7">
    <source>
        <dbReference type="SAM" id="MobiDB-lite"/>
    </source>
</evidence>
<protein>
    <recommendedName>
        <fullName evidence="3">adenosine deaminase</fullName>
        <ecNumber evidence="3">3.5.4.4</ecNumber>
    </recommendedName>
</protein>
<feature type="domain" description="Adenosine deaminase" evidence="8">
    <location>
        <begin position="181"/>
        <end position="475"/>
    </location>
</feature>
<evidence type="ECO:0000256" key="6">
    <source>
        <dbReference type="ARBA" id="ARBA00022833"/>
    </source>
</evidence>
<dbReference type="OrthoDB" id="105475at2"/>
<feature type="compositionally biased region" description="Low complexity" evidence="7">
    <location>
        <begin position="538"/>
        <end position="551"/>
    </location>
</feature>
<dbReference type="PANTHER" id="PTHR11409:SF43">
    <property type="entry name" value="ADENOSINE DEAMINASE"/>
    <property type="match status" value="1"/>
</dbReference>
<evidence type="ECO:0000313" key="10">
    <source>
        <dbReference type="Proteomes" id="UP000268623"/>
    </source>
</evidence>
<dbReference type="GO" id="GO:0005829">
    <property type="term" value="C:cytosol"/>
    <property type="evidence" value="ECO:0007669"/>
    <property type="project" value="TreeGrafter"/>
</dbReference>
<evidence type="ECO:0000259" key="8">
    <source>
        <dbReference type="Pfam" id="PF00962"/>
    </source>
</evidence>
<dbReference type="EMBL" id="QWDD01000001">
    <property type="protein sequence ID" value="RNJ48261.1"/>
    <property type="molecule type" value="Genomic_DNA"/>
</dbReference>
<keyword evidence="6" id="KW-0862">Zinc</keyword>
<sequence length="562" mass="60742">MNRVSELLMTSRLSRSLAEILPGSASLRMFCAALAVAWGGCAVHARDVLSADAVRDASAALEGLRGNGAALRSFLVEMPKGADLHNHLAGAVYAESALAWARAEGWCFDVKSKAALPPPCDAVSKPPLAEALRSTQAYRDAINAWSMRDVITARVSGHDQFFNSFFRFSDVTGNNIGAALAEVVERAASQNVLYLELMISPLMGEARDLGEQIGWKDDPDAMLAALDGKGLGDLVQRAAESVVAVVADKDRRLACGDAVHRRPGCDVEVRFLAQVYRNADRAKLFAQTALAARLASRDGPVVGLNLVAAEDDQITLGNYSDQMRIVGDIGRRHPKAGISLHAGELTMGLVPPKDLTFHIREAVEVAGARRIGHGVDIGFERDAKGLMARMARDGIMVEINLTSNAQILGVEGADHPFPLYRKAGVPTALSTDDEGVSRIDLTHEYQRAARVYQLSYRDLKQLSRNSLTYAFLPGESLWRDPAAARPVSACRNAQLGGTSPSADCRRFLAGSEKARRQWELEMRFARFESKWSGREGKPANSVAPASPPSSSAKRERSSRGAR</sequence>
<organism evidence="9 10">
    <name type="scientific">Methylocystis hirsuta</name>
    <dbReference type="NCBI Taxonomy" id="369798"/>
    <lineage>
        <taxon>Bacteria</taxon>
        <taxon>Pseudomonadati</taxon>
        <taxon>Pseudomonadota</taxon>
        <taxon>Alphaproteobacteria</taxon>
        <taxon>Hyphomicrobiales</taxon>
        <taxon>Methylocystaceae</taxon>
        <taxon>Methylocystis</taxon>
    </lineage>
</organism>
<dbReference type="GO" id="GO:0046872">
    <property type="term" value="F:metal ion binding"/>
    <property type="evidence" value="ECO:0007669"/>
    <property type="project" value="UniProtKB-KW"/>
</dbReference>
<evidence type="ECO:0000256" key="5">
    <source>
        <dbReference type="ARBA" id="ARBA00022801"/>
    </source>
</evidence>
<dbReference type="PANTHER" id="PTHR11409">
    <property type="entry name" value="ADENOSINE DEAMINASE"/>
    <property type="match status" value="1"/>
</dbReference>
<dbReference type="GO" id="GO:0046103">
    <property type="term" value="P:inosine biosynthetic process"/>
    <property type="evidence" value="ECO:0007669"/>
    <property type="project" value="TreeGrafter"/>
</dbReference>
<dbReference type="InterPro" id="IPR032466">
    <property type="entry name" value="Metal_Hydrolase"/>
</dbReference>
<keyword evidence="4" id="KW-0479">Metal-binding</keyword>
<proteinExistence type="inferred from homology"/>
<name>A0A3M9XK32_9HYPH</name>
<dbReference type="InterPro" id="IPR006330">
    <property type="entry name" value="Ado/ade_deaminase"/>
</dbReference>
<dbReference type="GO" id="GO:0006154">
    <property type="term" value="P:adenosine catabolic process"/>
    <property type="evidence" value="ECO:0007669"/>
    <property type="project" value="TreeGrafter"/>
</dbReference>
<gene>
    <name evidence="9" type="ORF">D1O30_00120</name>
</gene>
<comment type="cofactor">
    <cofactor evidence="1">
        <name>Zn(2+)</name>
        <dbReference type="ChEBI" id="CHEBI:29105"/>
    </cofactor>
</comment>
<evidence type="ECO:0000256" key="4">
    <source>
        <dbReference type="ARBA" id="ARBA00022723"/>
    </source>
</evidence>
<dbReference type="Proteomes" id="UP000268623">
    <property type="component" value="Unassembled WGS sequence"/>
</dbReference>
<dbReference type="GO" id="GO:0004000">
    <property type="term" value="F:adenosine deaminase activity"/>
    <property type="evidence" value="ECO:0007669"/>
    <property type="project" value="TreeGrafter"/>
</dbReference>
<dbReference type="Gene3D" id="3.20.20.140">
    <property type="entry name" value="Metal-dependent hydrolases"/>
    <property type="match status" value="1"/>
</dbReference>
<dbReference type="AlphaFoldDB" id="A0A3M9XK32"/>